<evidence type="ECO:0000313" key="3">
    <source>
        <dbReference type="Proteomes" id="UP000284706"/>
    </source>
</evidence>
<accession>A0A409X020</accession>
<sequence length="701" mass="77701">MQGTLPTYADLYDLLERVRAGSPLEPGHIMRLEKLLEYMKIQPSSALAREFGTTISPPILDFGLPSPLSSLHSTPAPSTPCPSTPRPVSMELKDSMAIGVSAYHETHDQLHSDREIGGPEIPSLTTLADSQEKDICSHEEGKLSESTSGCETTGSNHCEDGDHEQHERQGSATDTTPSMEWPSAQQTSEGQQVDGLPGGSALRGKRMTRSQTLRKKTSAAQAAQAAQGRNVQRGRTRTRGGQPSKKPKTRRQSKSKKSGAGVHFDEGPECEEREEEFEPAKEVPSLWEVCQNPKEARPERQLLNNRLDFIVAMIGSACADILKAEKAGVRDHEVFKLLDKITGQEEPSKDFMANHGLEELALRCSKAEEVKSAADFSYTLCSIQFRSKFIMACHMSKKAKTPVLEEMKETYPSLTMSVKTLSRYITDGGKYCLLAGGGTVFLLAILAAAGLKPKIRAIPMDLMMRFNHALRCPLPGIANRFLSFFSSEPDLIGDDIGKTIINEIIPTVRLLRQRYQLSLKTMFPAHLLAPKEVVPELTIAHLVESDRFFDGITFNSFLKPRDTASWKCCYEPLVSPDLKVPFHIQQASVLNTAIEANGSIAFGAPYERDTSPLSTADGIPEEIQKRLANPNWKEAASSNLRIIKTAFDTENPANKNINYKDTCRRQRFRYTQARRKEVLRATVCQSLDDFEDKVGIFSSDL</sequence>
<dbReference type="AlphaFoldDB" id="A0A409X020"/>
<dbReference type="OrthoDB" id="2535938at2759"/>
<feature type="compositionally biased region" description="Acidic residues" evidence="1">
    <location>
        <begin position="267"/>
        <end position="277"/>
    </location>
</feature>
<keyword evidence="3" id="KW-1185">Reference proteome</keyword>
<name>A0A409X020_9AGAR</name>
<feature type="compositionally biased region" description="Basic residues" evidence="1">
    <location>
        <begin position="203"/>
        <end position="217"/>
    </location>
</feature>
<organism evidence="2 3">
    <name type="scientific">Gymnopilus dilepis</name>
    <dbReference type="NCBI Taxonomy" id="231916"/>
    <lineage>
        <taxon>Eukaryota</taxon>
        <taxon>Fungi</taxon>
        <taxon>Dikarya</taxon>
        <taxon>Basidiomycota</taxon>
        <taxon>Agaricomycotina</taxon>
        <taxon>Agaricomycetes</taxon>
        <taxon>Agaricomycetidae</taxon>
        <taxon>Agaricales</taxon>
        <taxon>Agaricineae</taxon>
        <taxon>Hymenogastraceae</taxon>
        <taxon>Gymnopilus</taxon>
    </lineage>
</organism>
<feature type="compositionally biased region" description="Polar residues" evidence="1">
    <location>
        <begin position="170"/>
        <end position="191"/>
    </location>
</feature>
<dbReference type="EMBL" id="NHYE01004534">
    <property type="protein sequence ID" value="PPQ84061.1"/>
    <property type="molecule type" value="Genomic_DNA"/>
</dbReference>
<feature type="region of interest" description="Disordered" evidence="1">
    <location>
        <begin position="109"/>
        <end position="283"/>
    </location>
</feature>
<feature type="compositionally biased region" description="Basic and acidic residues" evidence="1">
    <location>
        <begin position="157"/>
        <end position="169"/>
    </location>
</feature>
<comment type="caution">
    <text evidence="2">The sequence shown here is derived from an EMBL/GenBank/DDBJ whole genome shotgun (WGS) entry which is preliminary data.</text>
</comment>
<evidence type="ECO:0000256" key="1">
    <source>
        <dbReference type="SAM" id="MobiDB-lite"/>
    </source>
</evidence>
<reference evidence="2 3" key="1">
    <citation type="journal article" date="2018" name="Evol. Lett.">
        <title>Horizontal gene cluster transfer increased hallucinogenic mushroom diversity.</title>
        <authorList>
            <person name="Reynolds H.T."/>
            <person name="Vijayakumar V."/>
            <person name="Gluck-Thaler E."/>
            <person name="Korotkin H.B."/>
            <person name="Matheny P.B."/>
            <person name="Slot J.C."/>
        </authorList>
    </citation>
    <scope>NUCLEOTIDE SEQUENCE [LARGE SCALE GENOMIC DNA]</scope>
    <source>
        <strain evidence="2 3">SRW20</strain>
    </source>
</reference>
<feature type="compositionally biased region" description="Basic and acidic residues" evidence="1">
    <location>
        <begin position="130"/>
        <end position="143"/>
    </location>
</feature>
<dbReference type="InParanoid" id="A0A409X020"/>
<feature type="compositionally biased region" description="Low complexity" evidence="1">
    <location>
        <begin position="219"/>
        <end position="231"/>
    </location>
</feature>
<feature type="compositionally biased region" description="Basic residues" evidence="1">
    <location>
        <begin position="245"/>
        <end position="257"/>
    </location>
</feature>
<proteinExistence type="predicted"/>
<feature type="compositionally biased region" description="Low complexity" evidence="1">
    <location>
        <begin position="144"/>
        <end position="155"/>
    </location>
</feature>
<dbReference type="Proteomes" id="UP000284706">
    <property type="component" value="Unassembled WGS sequence"/>
</dbReference>
<gene>
    <name evidence="2" type="ORF">CVT26_013970</name>
</gene>
<protein>
    <submittedName>
        <fullName evidence="2">Uncharacterized protein</fullName>
    </submittedName>
</protein>
<evidence type="ECO:0000313" key="2">
    <source>
        <dbReference type="EMBL" id="PPQ84061.1"/>
    </source>
</evidence>